<reference evidence="2 3" key="1">
    <citation type="submission" date="2020-02" db="EMBL/GenBank/DDBJ databases">
        <title>Draft genome sequence of Haematococcus lacustris strain NIES-144.</title>
        <authorList>
            <person name="Morimoto D."/>
            <person name="Nakagawa S."/>
            <person name="Yoshida T."/>
            <person name="Sawayama S."/>
        </authorList>
    </citation>
    <scope>NUCLEOTIDE SEQUENCE [LARGE SCALE GENOMIC DNA]</scope>
    <source>
        <strain evidence="2 3">NIES-144</strain>
    </source>
</reference>
<sequence length="90" mass="10417">MQQLKQQYQASQKKLIEQHLQFKRQAETEVEELRRQSTTAQAHAQRLATEVEALQKASLRHVEEVEMLEERLSTSNAQEEAAAANLRLCK</sequence>
<keyword evidence="3" id="KW-1185">Reference proteome</keyword>
<feature type="non-terminal residue" evidence="2">
    <location>
        <position position="90"/>
    </location>
</feature>
<protein>
    <submittedName>
        <fullName evidence="2">Uncharacterized protein</fullName>
    </submittedName>
</protein>
<feature type="coiled-coil region" evidence="1">
    <location>
        <begin position="1"/>
        <end position="71"/>
    </location>
</feature>
<dbReference type="Proteomes" id="UP000485058">
    <property type="component" value="Unassembled WGS sequence"/>
</dbReference>
<dbReference type="EMBL" id="BLLF01002289">
    <property type="protein sequence ID" value="GFH23507.1"/>
    <property type="molecule type" value="Genomic_DNA"/>
</dbReference>
<evidence type="ECO:0000313" key="2">
    <source>
        <dbReference type="EMBL" id="GFH23507.1"/>
    </source>
</evidence>
<dbReference type="AlphaFoldDB" id="A0A699ZL48"/>
<evidence type="ECO:0000256" key="1">
    <source>
        <dbReference type="SAM" id="Coils"/>
    </source>
</evidence>
<keyword evidence="1" id="KW-0175">Coiled coil</keyword>
<evidence type="ECO:0000313" key="3">
    <source>
        <dbReference type="Proteomes" id="UP000485058"/>
    </source>
</evidence>
<gene>
    <name evidence="2" type="ORF">HaLaN_21128</name>
</gene>
<organism evidence="2 3">
    <name type="scientific">Haematococcus lacustris</name>
    <name type="common">Green alga</name>
    <name type="synonym">Haematococcus pluvialis</name>
    <dbReference type="NCBI Taxonomy" id="44745"/>
    <lineage>
        <taxon>Eukaryota</taxon>
        <taxon>Viridiplantae</taxon>
        <taxon>Chlorophyta</taxon>
        <taxon>core chlorophytes</taxon>
        <taxon>Chlorophyceae</taxon>
        <taxon>CS clade</taxon>
        <taxon>Chlamydomonadales</taxon>
        <taxon>Haematococcaceae</taxon>
        <taxon>Haematococcus</taxon>
    </lineage>
</organism>
<comment type="caution">
    <text evidence="2">The sequence shown here is derived from an EMBL/GenBank/DDBJ whole genome shotgun (WGS) entry which is preliminary data.</text>
</comment>
<proteinExistence type="predicted"/>
<feature type="non-terminal residue" evidence="2">
    <location>
        <position position="1"/>
    </location>
</feature>
<name>A0A699ZL48_HAELA</name>
<accession>A0A699ZL48</accession>